<accession>A0A2D3VD29</accession>
<dbReference type="InterPro" id="IPR036770">
    <property type="entry name" value="Ankyrin_rpt-contain_sf"/>
</dbReference>
<dbReference type="STRING" id="112498.A0A2D3VD29"/>
<dbReference type="PANTHER" id="PTHR24198">
    <property type="entry name" value="ANKYRIN REPEAT AND PROTEIN KINASE DOMAIN-CONTAINING PROTEIN"/>
    <property type="match status" value="1"/>
</dbReference>
<feature type="region of interest" description="Disordered" evidence="4">
    <location>
        <begin position="224"/>
        <end position="267"/>
    </location>
</feature>
<gene>
    <name evidence="5" type="ORF">RCC_09359</name>
</gene>
<dbReference type="PANTHER" id="PTHR24198:SF165">
    <property type="entry name" value="ANKYRIN REPEAT-CONTAINING PROTEIN-RELATED"/>
    <property type="match status" value="1"/>
</dbReference>
<protein>
    <submittedName>
        <fullName evidence="5">Related to ankyrin 3</fullName>
    </submittedName>
</protein>
<dbReference type="OrthoDB" id="426293at2759"/>
<dbReference type="InterPro" id="IPR002110">
    <property type="entry name" value="Ankyrin_rpt"/>
</dbReference>
<evidence type="ECO:0000313" key="5">
    <source>
        <dbReference type="EMBL" id="CZT23645.1"/>
    </source>
</evidence>
<feature type="repeat" description="ANK" evidence="3">
    <location>
        <begin position="557"/>
        <end position="584"/>
    </location>
</feature>
<dbReference type="Proteomes" id="UP000225277">
    <property type="component" value="Unassembled WGS sequence"/>
</dbReference>
<dbReference type="EMBL" id="FJUY01000017">
    <property type="protein sequence ID" value="CZT23645.1"/>
    <property type="molecule type" value="Genomic_DNA"/>
</dbReference>
<evidence type="ECO:0000256" key="1">
    <source>
        <dbReference type="ARBA" id="ARBA00022737"/>
    </source>
</evidence>
<evidence type="ECO:0000256" key="2">
    <source>
        <dbReference type="ARBA" id="ARBA00023043"/>
    </source>
</evidence>
<reference evidence="5 6" key="1">
    <citation type="submission" date="2016-03" db="EMBL/GenBank/DDBJ databases">
        <authorList>
            <person name="Ploux O."/>
        </authorList>
    </citation>
    <scope>NUCLEOTIDE SEQUENCE [LARGE SCALE GENOMIC DNA]</scope>
    <source>
        <strain evidence="5 6">URUG2</strain>
    </source>
</reference>
<keyword evidence="1" id="KW-0677">Repeat</keyword>
<keyword evidence="2 3" id="KW-0040">ANK repeat</keyword>
<evidence type="ECO:0000256" key="3">
    <source>
        <dbReference type="PROSITE-ProRule" id="PRU00023"/>
    </source>
</evidence>
<feature type="repeat" description="ANK" evidence="3">
    <location>
        <begin position="678"/>
        <end position="710"/>
    </location>
</feature>
<dbReference type="PROSITE" id="PS50297">
    <property type="entry name" value="ANK_REP_REGION"/>
    <property type="match status" value="2"/>
</dbReference>
<feature type="compositionally biased region" description="Pro residues" evidence="4">
    <location>
        <begin position="193"/>
        <end position="208"/>
    </location>
</feature>
<dbReference type="SMART" id="SM00248">
    <property type="entry name" value="ANK"/>
    <property type="match status" value="13"/>
</dbReference>
<feature type="repeat" description="ANK" evidence="3">
    <location>
        <begin position="458"/>
        <end position="491"/>
    </location>
</feature>
<dbReference type="RefSeq" id="XP_023630369.1">
    <property type="nucleotide sequence ID" value="XM_023774601.1"/>
</dbReference>
<feature type="region of interest" description="Disordered" evidence="4">
    <location>
        <begin position="185"/>
        <end position="212"/>
    </location>
</feature>
<keyword evidence="6" id="KW-1185">Reference proteome</keyword>
<feature type="compositionally biased region" description="Low complexity" evidence="4">
    <location>
        <begin position="250"/>
        <end position="267"/>
    </location>
</feature>
<sequence length="962" mass="104454">MAPARGSSLELCSNTIALGNGIAVHTLEYLSIAKHPRHGIKECAIEFLGISRALFSARAGLSRTTITLPGDIEQELKARLLQTKTAFVVLDQVVNRLVAGEKSSGLGRLGKGLLSMFSDNDLDKLRTTLASTRAALSVSAMMFGSTIVESKYDSDRGIGLTALAAILQIPDPTKGGTALQTIEESTRANLPPRTGPPPSKAGPFPPTPAFAAGSNLYAPRVSSRRDMNLASPASASEASDGTFERRQTPASSSAKSLTTSQSRSDRSSIAIDSISDFTDITSILNMHPQMDGPNSHANSIEQVPKQATRMQVDPSKASRWTPKHVGYVPDSSNIALASAVQHRDQKMVEQLLDCGLSPQTKFLGVAIANHDLQTLQLLLAFGAAPTAKDVDGNTLLHIATKHSFYEAAQLLIKYGAQPNASGGPNGETPLSMCSTGNRFNFAMLYLQYGADCNAPQTNGETPFTQAMNLTTSLQLVQAMLVYGADVNLKNEHGETPLFKALNAKRQDLFTLLLDSGADANMPGPKILLWPAVHLNQLQMLETLLERGADLRRAPGLLELATSSNHRPIIDLLLKRGADVNSKKDGIYTPLCSAIRDNREDLVDMLLASGADPNLAALEYPLFKCVSYHRTYLMPKLLDAGASPHEPRGIVEHAVAKNDKDALIFLLNHNCDPNARSEKNHTALTTAICENRTEMIDILLAHGADPAVRGQEWPMTLAVHNPDILAKILPYIPEEKINNGAIETAVVADKLDSVKLLLAKGKDIEGRTGGVFSPLTTSIRENRKSIFMYLCEAGADVNSPGEHLPIIKAIRRHREDDMSYIEHLLERGADINLMYRGWNAVLQALDNGDMQTLRLLAARGHPDLTARDEHGRSVEELMLDRGMEQEIQILLGGRSEKKDDLGTSQWQPWILEAPKGWQAPQGESVEDDDVSFSTFSISRPTSVARRSRVPSSICLSRNDNGCW</sequence>
<name>A0A2D3VD29_9PEZI</name>
<feature type="repeat" description="ANK" evidence="3">
    <location>
        <begin position="391"/>
        <end position="423"/>
    </location>
</feature>
<organism evidence="5 6">
    <name type="scientific">Ramularia collo-cygni</name>
    <dbReference type="NCBI Taxonomy" id="112498"/>
    <lineage>
        <taxon>Eukaryota</taxon>
        <taxon>Fungi</taxon>
        <taxon>Dikarya</taxon>
        <taxon>Ascomycota</taxon>
        <taxon>Pezizomycotina</taxon>
        <taxon>Dothideomycetes</taxon>
        <taxon>Dothideomycetidae</taxon>
        <taxon>Mycosphaerellales</taxon>
        <taxon>Mycosphaerellaceae</taxon>
        <taxon>Ramularia</taxon>
    </lineage>
</organism>
<proteinExistence type="predicted"/>
<dbReference type="SUPFAM" id="SSF48403">
    <property type="entry name" value="Ankyrin repeat"/>
    <property type="match status" value="2"/>
</dbReference>
<dbReference type="PRINTS" id="PR01415">
    <property type="entry name" value="ANKYRIN"/>
</dbReference>
<dbReference type="AlphaFoldDB" id="A0A2D3VD29"/>
<dbReference type="Pfam" id="PF12796">
    <property type="entry name" value="Ank_2"/>
    <property type="match status" value="3"/>
</dbReference>
<feature type="repeat" description="ANK" evidence="3">
    <location>
        <begin position="492"/>
        <end position="524"/>
    </location>
</feature>
<dbReference type="Gene3D" id="1.25.40.20">
    <property type="entry name" value="Ankyrin repeat-containing domain"/>
    <property type="match status" value="4"/>
</dbReference>
<evidence type="ECO:0000313" key="6">
    <source>
        <dbReference type="Proteomes" id="UP000225277"/>
    </source>
</evidence>
<dbReference type="PROSITE" id="PS50088">
    <property type="entry name" value="ANK_REPEAT"/>
    <property type="match status" value="5"/>
</dbReference>
<dbReference type="GeneID" id="35604430"/>
<evidence type="ECO:0000256" key="4">
    <source>
        <dbReference type="SAM" id="MobiDB-lite"/>
    </source>
</evidence>